<sequence length="66" mass="7695">GCDDDPDHEEEEDEGSDVCGGEVIEEDEEEDEVDHEDRVEEAKDDVLNFDHKFVADTPWRRQTEQM</sequence>
<feature type="compositionally biased region" description="Basic and acidic residues" evidence="1">
    <location>
        <begin position="35"/>
        <end position="44"/>
    </location>
</feature>
<feature type="non-terminal residue" evidence="2">
    <location>
        <position position="1"/>
    </location>
</feature>
<evidence type="ECO:0000256" key="1">
    <source>
        <dbReference type="SAM" id="MobiDB-lite"/>
    </source>
</evidence>
<evidence type="ECO:0000313" key="2">
    <source>
        <dbReference type="EMBL" id="KAG0255652.1"/>
    </source>
</evidence>
<dbReference type="EMBL" id="JAAAJB010000449">
    <property type="protein sequence ID" value="KAG0255652.1"/>
    <property type="molecule type" value="Genomic_DNA"/>
</dbReference>
<feature type="region of interest" description="Disordered" evidence="1">
    <location>
        <begin position="1"/>
        <end position="44"/>
    </location>
</feature>
<evidence type="ECO:0000313" key="3">
    <source>
        <dbReference type="Proteomes" id="UP000807716"/>
    </source>
</evidence>
<protein>
    <submittedName>
        <fullName evidence="2">Uncharacterized protein</fullName>
    </submittedName>
</protein>
<organism evidence="2 3">
    <name type="scientific">Actinomortierella ambigua</name>
    <dbReference type="NCBI Taxonomy" id="1343610"/>
    <lineage>
        <taxon>Eukaryota</taxon>
        <taxon>Fungi</taxon>
        <taxon>Fungi incertae sedis</taxon>
        <taxon>Mucoromycota</taxon>
        <taxon>Mortierellomycotina</taxon>
        <taxon>Mortierellomycetes</taxon>
        <taxon>Mortierellales</taxon>
        <taxon>Mortierellaceae</taxon>
        <taxon>Actinomortierella</taxon>
    </lineage>
</organism>
<name>A0A9P6PYC7_9FUNG</name>
<feature type="compositionally biased region" description="Acidic residues" evidence="1">
    <location>
        <begin position="23"/>
        <end position="34"/>
    </location>
</feature>
<comment type="caution">
    <text evidence="2">The sequence shown here is derived from an EMBL/GenBank/DDBJ whole genome shotgun (WGS) entry which is preliminary data.</text>
</comment>
<keyword evidence="3" id="KW-1185">Reference proteome</keyword>
<feature type="compositionally biased region" description="Acidic residues" evidence="1">
    <location>
        <begin position="1"/>
        <end position="16"/>
    </location>
</feature>
<accession>A0A9P6PYC7</accession>
<dbReference type="Proteomes" id="UP000807716">
    <property type="component" value="Unassembled WGS sequence"/>
</dbReference>
<gene>
    <name evidence="2" type="ORF">DFQ27_006136</name>
</gene>
<proteinExistence type="predicted"/>
<dbReference type="AlphaFoldDB" id="A0A9P6PYC7"/>
<reference evidence="2" key="1">
    <citation type="journal article" date="2020" name="Fungal Divers.">
        <title>Resolving the Mortierellaceae phylogeny through synthesis of multi-gene phylogenetics and phylogenomics.</title>
        <authorList>
            <person name="Vandepol N."/>
            <person name="Liber J."/>
            <person name="Desiro A."/>
            <person name="Na H."/>
            <person name="Kennedy M."/>
            <person name="Barry K."/>
            <person name="Grigoriev I.V."/>
            <person name="Miller A.N."/>
            <person name="O'Donnell K."/>
            <person name="Stajich J.E."/>
            <person name="Bonito G."/>
        </authorList>
    </citation>
    <scope>NUCLEOTIDE SEQUENCE</scope>
    <source>
        <strain evidence="2">BC1065</strain>
    </source>
</reference>